<dbReference type="InterPro" id="IPR038404">
    <property type="entry name" value="TRAP_DctP_sf"/>
</dbReference>
<evidence type="ECO:0000256" key="2">
    <source>
        <dbReference type="PIRSR" id="PIRSR039026-1"/>
    </source>
</evidence>
<dbReference type="GO" id="GO:0046872">
    <property type="term" value="F:metal ion binding"/>
    <property type="evidence" value="ECO:0007669"/>
    <property type="project" value="UniProtKB-KW"/>
</dbReference>
<feature type="chain" id="PRO_5036980043" evidence="4">
    <location>
        <begin position="27"/>
        <end position="369"/>
    </location>
</feature>
<keyword evidence="1 4" id="KW-0732">Signal</keyword>
<dbReference type="Pfam" id="PF03480">
    <property type="entry name" value="DctP"/>
    <property type="match status" value="1"/>
</dbReference>
<name>A0A937LBZ2_9GAMM</name>
<proteinExistence type="predicted"/>
<evidence type="ECO:0000313" key="5">
    <source>
        <dbReference type="EMBL" id="MBL6811396.1"/>
    </source>
</evidence>
<dbReference type="InterPro" id="IPR018389">
    <property type="entry name" value="DctP_fam"/>
</dbReference>
<dbReference type="AlphaFoldDB" id="A0A937LBZ2"/>
<sequence>MAGFKFRKFKKSLVLIFVLTFFIACEQEEANTAYKESEKTFTWRMVTTWPKNYPGVGLGAENLSKLVNKMSAGRLQIKVYGSGELVPALEVFDAVSRGTVEMGHGASYYWIGKAPSAQFFTALPFGLNAQEMNAWLHYGGGLELWEEAYDKFNLIPLAGGNTGVQMAGWFNKEINSLEDIKGTRMRIPGLAGKVWTEAGGEAVLMPGSEIFTNLQTGVIDAAEWIGPYNDQTFGLHQAAKYYYYPGWHEPGPTLEVIINKEAFASLPSDLQEIVRTASRAVNQDMLDEYTARNNQALETLVNTHGVILKRLPDDVLKKFKEITSELLEELIAEDSLSKRIFESQENFKKNVSEYHKISEKAVYEMRELN</sequence>
<evidence type="ECO:0000256" key="1">
    <source>
        <dbReference type="ARBA" id="ARBA00022729"/>
    </source>
</evidence>
<evidence type="ECO:0000313" key="6">
    <source>
        <dbReference type="Proteomes" id="UP000744438"/>
    </source>
</evidence>
<dbReference type="Gene3D" id="3.40.190.10">
    <property type="entry name" value="Periplasmic binding protein-like II"/>
    <property type="match status" value="1"/>
</dbReference>
<protein>
    <submittedName>
        <fullName evidence="5">TRAP transporter substrate-binding protein</fullName>
    </submittedName>
</protein>
<dbReference type="GO" id="GO:0055085">
    <property type="term" value="P:transmembrane transport"/>
    <property type="evidence" value="ECO:0007669"/>
    <property type="project" value="InterPro"/>
</dbReference>
<dbReference type="InterPro" id="IPR026289">
    <property type="entry name" value="SBP_TakP-like"/>
</dbReference>
<dbReference type="NCBIfam" id="NF037995">
    <property type="entry name" value="TRAP_S1"/>
    <property type="match status" value="1"/>
</dbReference>
<dbReference type="PANTHER" id="PTHR33376">
    <property type="match status" value="1"/>
</dbReference>
<dbReference type="PANTHER" id="PTHR33376:SF5">
    <property type="entry name" value="EXTRACYTOPLASMIC SOLUTE RECEPTOR PROTEIN"/>
    <property type="match status" value="1"/>
</dbReference>
<feature type="binding site" evidence="2">
    <location>
        <position position="165"/>
    </location>
    <ligand>
        <name>substrate</name>
    </ligand>
</feature>
<organism evidence="5 6">
    <name type="scientific">SAR86 cluster bacterium</name>
    <dbReference type="NCBI Taxonomy" id="2030880"/>
    <lineage>
        <taxon>Bacteria</taxon>
        <taxon>Pseudomonadati</taxon>
        <taxon>Pseudomonadota</taxon>
        <taxon>Gammaproteobacteria</taxon>
        <taxon>SAR86 cluster</taxon>
    </lineage>
</organism>
<gene>
    <name evidence="5" type="ORF">ISQ63_00775</name>
</gene>
<keyword evidence="3" id="KW-0479">Metal-binding</keyword>
<feature type="signal peptide" evidence="4">
    <location>
        <begin position="1"/>
        <end position="26"/>
    </location>
</feature>
<dbReference type="Gene3D" id="3.40.190.170">
    <property type="entry name" value="Bacterial extracellular solute-binding protein, family 7"/>
    <property type="match status" value="1"/>
</dbReference>
<feature type="binding site" evidence="3">
    <location>
        <position position="224"/>
    </location>
    <ligand>
        <name>Na(+)</name>
        <dbReference type="ChEBI" id="CHEBI:29101"/>
    </ligand>
</feature>
<dbReference type="EMBL" id="JADHQC010000002">
    <property type="protein sequence ID" value="MBL6811396.1"/>
    <property type="molecule type" value="Genomic_DNA"/>
</dbReference>
<dbReference type="GO" id="GO:0031317">
    <property type="term" value="C:tripartite ATP-independent periplasmic transporter complex"/>
    <property type="evidence" value="ECO:0007669"/>
    <property type="project" value="InterPro"/>
</dbReference>
<evidence type="ECO:0000256" key="4">
    <source>
        <dbReference type="SAM" id="SignalP"/>
    </source>
</evidence>
<feature type="binding site" evidence="2">
    <location>
        <position position="186"/>
    </location>
    <ligand>
        <name>substrate</name>
    </ligand>
</feature>
<comment type="caution">
    <text evidence="5">The sequence shown here is derived from an EMBL/GenBank/DDBJ whole genome shotgun (WGS) entry which is preliminary data.</text>
</comment>
<dbReference type="Proteomes" id="UP000744438">
    <property type="component" value="Unassembled WGS sequence"/>
</dbReference>
<dbReference type="CDD" id="cd13604">
    <property type="entry name" value="PBP2_TRAP_ketoacid_lactate_like"/>
    <property type="match status" value="1"/>
</dbReference>
<feature type="binding site" evidence="3">
    <location>
        <position position="223"/>
    </location>
    <ligand>
        <name>substrate</name>
    </ligand>
</feature>
<dbReference type="PROSITE" id="PS51257">
    <property type="entry name" value="PROKAR_LIPOPROTEIN"/>
    <property type="match status" value="1"/>
</dbReference>
<dbReference type="PIRSF" id="PIRSF039026">
    <property type="entry name" value="SiaP"/>
    <property type="match status" value="1"/>
</dbReference>
<reference evidence="5" key="1">
    <citation type="submission" date="2020-10" db="EMBL/GenBank/DDBJ databases">
        <title>Microbiome of the Black Sea water column analyzed by genome centric metagenomics.</title>
        <authorList>
            <person name="Cabello-Yeves P.J."/>
            <person name="Callieri C."/>
            <person name="Picazo A."/>
            <person name="Mehrshad M."/>
            <person name="Haro-Moreno J.M."/>
            <person name="Roda-Garcia J."/>
            <person name="Dzembekova N."/>
            <person name="Slabakova V."/>
            <person name="Slabakova N."/>
            <person name="Moncheva S."/>
            <person name="Rodriguez-Valera F."/>
        </authorList>
    </citation>
    <scope>NUCLEOTIDE SEQUENCE</scope>
    <source>
        <strain evidence="5">BS307-5m-G49</strain>
    </source>
</reference>
<accession>A0A937LBZ2</accession>
<feature type="binding site" evidence="3">
    <location>
        <position position="249"/>
    </location>
    <ligand>
        <name>substrate</name>
    </ligand>
</feature>
<evidence type="ECO:0000256" key="3">
    <source>
        <dbReference type="PIRSR" id="PIRSR039026-2"/>
    </source>
</evidence>